<evidence type="ECO:0000313" key="3">
    <source>
        <dbReference type="EMBL" id="WKW13580.1"/>
    </source>
</evidence>
<proteinExistence type="predicted"/>
<keyword evidence="1" id="KW-0732">Signal</keyword>
<organism evidence="4 5">
    <name type="scientific">Pseudogemmatithrix spongiicola</name>
    <dbReference type="NCBI Taxonomy" id="3062599"/>
    <lineage>
        <taxon>Bacteria</taxon>
        <taxon>Pseudomonadati</taxon>
        <taxon>Gemmatimonadota</taxon>
        <taxon>Gemmatimonadia</taxon>
        <taxon>Gemmatimonadales</taxon>
        <taxon>Gemmatimonadaceae</taxon>
        <taxon>Pseudogemmatithrix</taxon>
    </lineage>
</organism>
<accession>A0AA49JX99</accession>
<dbReference type="InterPro" id="IPR013740">
    <property type="entry name" value="Redoxin"/>
</dbReference>
<dbReference type="Gene3D" id="3.40.30.10">
    <property type="entry name" value="Glutaredoxin"/>
    <property type="match status" value="1"/>
</dbReference>
<evidence type="ECO:0000259" key="2">
    <source>
        <dbReference type="PROSITE" id="PS51352"/>
    </source>
</evidence>
<dbReference type="PANTHER" id="PTHR42852">
    <property type="entry name" value="THIOL:DISULFIDE INTERCHANGE PROTEIN DSBE"/>
    <property type="match status" value="1"/>
</dbReference>
<dbReference type="EMBL" id="CP130612">
    <property type="protein sequence ID" value="WKW13580.1"/>
    <property type="molecule type" value="Genomic_DNA"/>
</dbReference>
<dbReference type="InterPro" id="IPR050553">
    <property type="entry name" value="Thioredoxin_ResA/DsbE_sf"/>
</dbReference>
<dbReference type="CDD" id="cd02966">
    <property type="entry name" value="TlpA_like_family"/>
    <property type="match status" value="1"/>
</dbReference>
<dbReference type="PROSITE" id="PS51352">
    <property type="entry name" value="THIOREDOXIN_2"/>
    <property type="match status" value="1"/>
</dbReference>
<dbReference type="Pfam" id="PF08534">
    <property type="entry name" value="Redoxin"/>
    <property type="match status" value="1"/>
</dbReference>
<protein>
    <submittedName>
        <fullName evidence="4">TlpA disulfide reductase family protein</fullName>
    </submittedName>
</protein>
<name>A0AA49K2F1_9BACT</name>
<feature type="signal peptide" evidence="1">
    <location>
        <begin position="1"/>
        <end position="24"/>
    </location>
</feature>
<dbReference type="SUPFAM" id="SSF52833">
    <property type="entry name" value="Thioredoxin-like"/>
    <property type="match status" value="1"/>
</dbReference>
<reference evidence="4" key="1">
    <citation type="submission" date="2023-07" db="EMBL/GenBank/DDBJ databases">
        <authorList>
            <person name="Haufschild T."/>
            <person name="Kallscheuer N."/>
            <person name="Hammer J."/>
            <person name="Kohn T."/>
            <person name="Kabuu M."/>
            <person name="Jogler M."/>
            <person name="Wohfarth N."/>
            <person name="Heuer A."/>
            <person name="Rohde M."/>
            <person name="van Teeseling M.C.F."/>
            <person name="Jogler C."/>
        </authorList>
    </citation>
    <scope>NUCLEOTIDE SEQUENCE</scope>
    <source>
        <strain evidence="3">Strain 138</strain>
        <strain evidence="4">Strain 318</strain>
    </source>
</reference>
<keyword evidence="5" id="KW-1185">Reference proteome</keyword>
<feature type="domain" description="Thioredoxin" evidence="2">
    <location>
        <begin position="29"/>
        <end position="168"/>
    </location>
</feature>
<gene>
    <name evidence="3" type="ORF">Strain138_002904</name>
    <name evidence="4" type="ORF">Strain318_002902</name>
</gene>
<dbReference type="InterPro" id="IPR036249">
    <property type="entry name" value="Thioredoxin-like_sf"/>
</dbReference>
<dbReference type="InterPro" id="IPR013766">
    <property type="entry name" value="Thioredoxin_domain"/>
</dbReference>
<dbReference type="PANTHER" id="PTHR42852:SF17">
    <property type="entry name" value="THIOREDOXIN-LIKE PROTEIN HI_1115"/>
    <property type="match status" value="1"/>
</dbReference>
<dbReference type="RefSeq" id="WP_367886418.1">
    <property type="nucleotide sequence ID" value="NZ_CP130612.1"/>
</dbReference>
<evidence type="ECO:0000256" key="1">
    <source>
        <dbReference type="SAM" id="SignalP"/>
    </source>
</evidence>
<sequence length="168" mass="17956">MRTLSMFRRALGALLLLGASSVAAQDTGLPIGTVGPAAALETLDGTAANLSSVVGGGKPTLIEFWATWCPNCRQLEPALDAAQRRYGNQVRFVGVAVSVNQSSERVKRYVTEHLRGFTHFYDRRGQAVTNYDVPATSYVVILDKDGKVVYGGVGGDQDIARALASVVR</sequence>
<feature type="chain" id="PRO_5041201423" evidence="1">
    <location>
        <begin position="25"/>
        <end position="168"/>
    </location>
</feature>
<dbReference type="AlphaFoldDB" id="A0AA49K2F1"/>
<dbReference type="GO" id="GO:0016491">
    <property type="term" value="F:oxidoreductase activity"/>
    <property type="evidence" value="ECO:0007669"/>
    <property type="project" value="InterPro"/>
</dbReference>
<dbReference type="KEGG" id="pspc:Strain318_002902"/>
<dbReference type="Proteomes" id="UP001229955">
    <property type="component" value="Chromosome"/>
</dbReference>
<evidence type="ECO:0000313" key="4">
    <source>
        <dbReference type="EMBL" id="WKW16486.1"/>
    </source>
</evidence>
<accession>A0AA49K2F1</accession>
<dbReference type="EMBL" id="CP130613">
    <property type="protein sequence ID" value="WKW16486.1"/>
    <property type="molecule type" value="Genomic_DNA"/>
</dbReference>
<evidence type="ECO:0000313" key="5">
    <source>
        <dbReference type="Proteomes" id="UP001229955"/>
    </source>
</evidence>